<evidence type="ECO:0000256" key="1">
    <source>
        <dbReference type="ARBA" id="ARBA00004138"/>
    </source>
</evidence>
<evidence type="ECO:0000256" key="2">
    <source>
        <dbReference type="ARBA" id="ARBA00004245"/>
    </source>
</evidence>
<feature type="compositionally biased region" description="Gly residues" evidence="6">
    <location>
        <begin position="120"/>
        <end position="150"/>
    </location>
</feature>
<evidence type="ECO:0000313" key="9">
    <source>
        <dbReference type="Proteomes" id="UP000247498"/>
    </source>
</evidence>
<dbReference type="OrthoDB" id="551993at2759"/>
<evidence type="ECO:0000259" key="7">
    <source>
        <dbReference type="PROSITE" id="PS51336"/>
    </source>
</evidence>
<protein>
    <recommendedName>
        <fullName evidence="7">DM10 domain-containing protein</fullName>
    </recommendedName>
</protein>
<sequence length="204" mass="19107">MATGPSGLPIEPWDLHVGASLSILGRRVTLRRAAPATAAWIDAEAAHLAAARRRLLEALARFAPAAAGFREGGGGAGGGAAAGQGAAGGAAGGPASWGDAGEPAPTGYHFPRANRCGTAPAGGAGGAGGTGGAGAAQWRRGGGSRGGGGKFGAGPAVWPFVELAPTPSWVGQLAEWKLSGLAASAAAAGLAACGRGGGGGGGGS</sequence>
<evidence type="ECO:0000256" key="5">
    <source>
        <dbReference type="ARBA" id="ARBA00023273"/>
    </source>
</evidence>
<name>A0A2V0PLJ9_9CHLO</name>
<evidence type="ECO:0000313" key="8">
    <source>
        <dbReference type="EMBL" id="GBG00635.1"/>
    </source>
</evidence>
<proteinExistence type="predicted"/>
<feature type="compositionally biased region" description="Gly residues" evidence="6">
    <location>
        <begin position="74"/>
        <end position="92"/>
    </location>
</feature>
<keyword evidence="5" id="KW-0966">Cell projection</keyword>
<dbReference type="GO" id="GO:0005856">
    <property type="term" value="C:cytoskeleton"/>
    <property type="evidence" value="ECO:0007669"/>
    <property type="project" value="UniProtKB-SubCell"/>
</dbReference>
<comment type="subcellular location">
    <subcellularLocation>
        <location evidence="1">Cell projection</location>
        <location evidence="1">Cilium</location>
    </subcellularLocation>
    <subcellularLocation>
        <location evidence="2">Cytoplasm</location>
        <location evidence="2">Cytoskeleton</location>
    </subcellularLocation>
</comment>
<evidence type="ECO:0000256" key="6">
    <source>
        <dbReference type="SAM" id="MobiDB-lite"/>
    </source>
</evidence>
<dbReference type="PROSITE" id="PS51336">
    <property type="entry name" value="DM10"/>
    <property type="match status" value="1"/>
</dbReference>
<dbReference type="AlphaFoldDB" id="A0A2V0PLJ9"/>
<organism evidence="8 9">
    <name type="scientific">Raphidocelis subcapitata</name>
    <dbReference type="NCBI Taxonomy" id="307507"/>
    <lineage>
        <taxon>Eukaryota</taxon>
        <taxon>Viridiplantae</taxon>
        <taxon>Chlorophyta</taxon>
        <taxon>core chlorophytes</taxon>
        <taxon>Chlorophyceae</taxon>
        <taxon>CS clade</taxon>
        <taxon>Sphaeropleales</taxon>
        <taxon>Selenastraceae</taxon>
        <taxon>Raphidocelis</taxon>
    </lineage>
</organism>
<keyword evidence="4" id="KW-0206">Cytoskeleton</keyword>
<evidence type="ECO:0000256" key="4">
    <source>
        <dbReference type="ARBA" id="ARBA00023212"/>
    </source>
</evidence>
<feature type="domain" description="DM10" evidence="7">
    <location>
        <begin position="1"/>
        <end position="45"/>
    </location>
</feature>
<comment type="caution">
    <text evidence="8">The sequence shown here is derived from an EMBL/GenBank/DDBJ whole genome shotgun (WGS) entry which is preliminary data.</text>
</comment>
<reference evidence="8 9" key="1">
    <citation type="journal article" date="2018" name="Sci. Rep.">
        <title>Raphidocelis subcapitata (=Pseudokirchneriella subcapitata) provides an insight into genome evolution and environmental adaptations in the Sphaeropleales.</title>
        <authorList>
            <person name="Suzuki S."/>
            <person name="Yamaguchi H."/>
            <person name="Nakajima N."/>
            <person name="Kawachi M."/>
        </authorList>
    </citation>
    <scope>NUCLEOTIDE SEQUENCE [LARGE SCALE GENOMIC DNA]</scope>
    <source>
        <strain evidence="8 9">NIES-35</strain>
    </source>
</reference>
<dbReference type="STRING" id="307507.A0A2V0PLJ9"/>
<dbReference type="InterPro" id="IPR006602">
    <property type="entry name" value="DM10_dom"/>
</dbReference>
<evidence type="ECO:0000256" key="3">
    <source>
        <dbReference type="ARBA" id="ARBA00022490"/>
    </source>
</evidence>
<accession>A0A2V0PLJ9</accession>
<dbReference type="GO" id="GO:0005929">
    <property type="term" value="C:cilium"/>
    <property type="evidence" value="ECO:0007669"/>
    <property type="project" value="UniProtKB-SubCell"/>
</dbReference>
<keyword evidence="3" id="KW-0963">Cytoplasm</keyword>
<dbReference type="InParanoid" id="A0A2V0PLJ9"/>
<gene>
    <name evidence="8" type="ORF">Rsub_13415</name>
</gene>
<dbReference type="Proteomes" id="UP000247498">
    <property type="component" value="Unassembled WGS sequence"/>
</dbReference>
<dbReference type="EMBL" id="BDRX01000272">
    <property type="protein sequence ID" value="GBG00635.1"/>
    <property type="molecule type" value="Genomic_DNA"/>
</dbReference>
<keyword evidence="9" id="KW-1185">Reference proteome</keyword>
<feature type="region of interest" description="Disordered" evidence="6">
    <location>
        <begin position="74"/>
        <end position="150"/>
    </location>
</feature>